<gene>
    <name evidence="1" type="ORF">FUAX_22980</name>
</gene>
<dbReference type="InterPro" id="IPR027848">
    <property type="entry name" value="DUF4494"/>
</dbReference>
<reference evidence="1 2" key="1">
    <citation type="submission" date="2021-12" db="EMBL/GenBank/DDBJ databases">
        <title>Genome sequencing of bacteria with rrn-lacking chromosome and rrn-plasmid.</title>
        <authorList>
            <person name="Anda M."/>
            <person name="Iwasaki W."/>
        </authorList>
    </citation>
    <scope>NUCLEOTIDE SEQUENCE [LARGE SCALE GENOMIC DNA]</scope>
    <source>
        <strain evidence="1 2">DSM 100852</strain>
    </source>
</reference>
<keyword evidence="2" id="KW-1185">Reference proteome</keyword>
<organism evidence="1 2">
    <name type="scientific">Fulvitalea axinellae</name>
    <dbReference type="NCBI Taxonomy" id="1182444"/>
    <lineage>
        <taxon>Bacteria</taxon>
        <taxon>Pseudomonadati</taxon>
        <taxon>Bacteroidota</taxon>
        <taxon>Cytophagia</taxon>
        <taxon>Cytophagales</taxon>
        <taxon>Persicobacteraceae</taxon>
        <taxon>Fulvitalea</taxon>
    </lineage>
</organism>
<dbReference type="AlphaFoldDB" id="A0AAU9DAB5"/>
<proteinExistence type="predicted"/>
<dbReference type="Proteomes" id="UP001348817">
    <property type="component" value="Chromosome"/>
</dbReference>
<evidence type="ECO:0008006" key="3">
    <source>
        <dbReference type="Google" id="ProtNLM"/>
    </source>
</evidence>
<dbReference type="EMBL" id="AP025314">
    <property type="protein sequence ID" value="BDD09866.1"/>
    <property type="molecule type" value="Genomic_DNA"/>
</dbReference>
<dbReference type="KEGG" id="fax:FUAX_22980"/>
<dbReference type="Pfam" id="PF14902">
    <property type="entry name" value="DUF4494"/>
    <property type="match status" value="1"/>
</dbReference>
<evidence type="ECO:0000313" key="1">
    <source>
        <dbReference type="EMBL" id="BDD09866.1"/>
    </source>
</evidence>
<accession>A0AAU9DAB5</accession>
<name>A0AAU9DAB5_9BACT</name>
<sequence>MNSWFLCKIKYKKEDDKGVLKSIAESYLVDAISFTEAEARIHEEVGSLISGEFLISNLNKTKILDVFGYDDADLWYRCKITYVLADEESGKEKKVTNFMLVAANDAKQAYDRITESLSTMLVPFRIPEVVETPILEIFRFKSSDQRVTPNLKPLSPQGTENAES</sequence>
<dbReference type="RefSeq" id="WP_338391451.1">
    <property type="nucleotide sequence ID" value="NZ_AP025314.1"/>
</dbReference>
<evidence type="ECO:0000313" key="2">
    <source>
        <dbReference type="Proteomes" id="UP001348817"/>
    </source>
</evidence>
<protein>
    <recommendedName>
        <fullName evidence="3">DUF4494 domain-containing protein</fullName>
    </recommendedName>
</protein>